<name>A0A6C0LW70_9ZZZZ</name>
<reference evidence="2" key="1">
    <citation type="journal article" date="2020" name="Nature">
        <title>Giant virus diversity and host interactions through global metagenomics.</title>
        <authorList>
            <person name="Schulz F."/>
            <person name="Roux S."/>
            <person name="Paez-Espino D."/>
            <person name="Jungbluth S."/>
            <person name="Walsh D.A."/>
            <person name="Denef V.J."/>
            <person name="McMahon K.D."/>
            <person name="Konstantinidis K.T."/>
            <person name="Eloe-Fadrosh E.A."/>
            <person name="Kyrpides N.C."/>
            <person name="Woyke T."/>
        </authorList>
    </citation>
    <scope>NUCLEOTIDE SEQUENCE</scope>
    <source>
        <strain evidence="2">GVMAG-S-1016704-121</strain>
    </source>
</reference>
<sequence>MSTLVNVLVGLIVIGLAVGLTISLVKLNNVSTGAKKYDCAPGTKVGPLGEKCIPDLATICTGKLEPGADNNCVIKAGECATVDGTQAVCSEACCINSGEGKLMWEDGKCKPKANHAICPNDMMSFEGGCIPVPSTDGTGGNVISCGECTTLNDAGDACIMSTDPACVGTDANPQSVDSTSNKTARDAAIALAVIAVLAAAILYFVKLAPQRSEAIGQRAAAAWAATRGMAGSAAGATSSAAKSFGSAAARASLRIPGVSQAVLYDGQRRDRANSVARYGTGQRTFAGTIDDVIEQSRRRFPPTSERE</sequence>
<proteinExistence type="predicted"/>
<feature type="transmembrane region" description="Helical" evidence="1">
    <location>
        <begin position="187"/>
        <end position="205"/>
    </location>
</feature>
<evidence type="ECO:0000313" key="2">
    <source>
        <dbReference type="EMBL" id="QHU33804.1"/>
    </source>
</evidence>
<evidence type="ECO:0000256" key="1">
    <source>
        <dbReference type="SAM" id="Phobius"/>
    </source>
</evidence>
<dbReference type="EMBL" id="MN740563">
    <property type="protein sequence ID" value="QHU33804.1"/>
    <property type="molecule type" value="Genomic_DNA"/>
</dbReference>
<accession>A0A6C0LW70</accession>
<dbReference type="AlphaFoldDB" id="A0A6C0LW70"/>
<keyword evidence="1" id="KW-0472">Membrane</keyword>
<feature type="transmembrane region" description="Helical" evidence="1">
    <location>
        <begin position="6"/>
        <end position="27"/>
    </location>
</feature>
<organism evidence="2">
    <name type="scientific">viral metagenome</name>
    <dbReference type="NCBI Taxonomy" id="1070528"/>
    <lineage>
        <taxon>unclassified sequences</taxon>
        <taxon>metagenomes</taxon>
        <taxon>organismal metagenomes</taxon>
    </lineage>
</organism>
<protein>
    <submittedName>
        <fullName evidence="2">Uncharacterized protein</fullName>
    </submittedName>
</protein>
<keyword evidence="1" id="KW-0812">Transmembrane</keyword>
<keyword evidence="1" id="KW-1133">Transmembrane helix</keyword>